<dbReference type="AlphaFoldDB" id="A0A2P5EVP4"/>
<reference evidence="2" key="1">
    <citation type="submission" date="2016-06" db="EMBL/GenBank/DDBJ databases">
        <title>Parallel loss of symbiosis genes in relatives of nitrogen-fixing non-legume Parasponia.</title>
        <authorList>
            <person name="Van Velzen R."/>
            <person name="Holmer R."/>
            <person name="Bu F."/>
            <person name="Rutten L."/>
            <person name="Van Zeijl A."/>
            <person name="Liu W."/>
            <person name="Santuari L."/>
            <person name="Cao Q."/>
            <person name="Sharma T."/>
            <person name="Shen D."/>
            <person name="Roswanjaya Y."/>
            <person name="Wardhani T."/>
            <person name="Kalhor M.S."/>
            <person name="Jansen J."/>
            <person name="Van den Hoogen J."/>
            <person name="Gungor B."/>
            <person name="Hartog M."/>
            <person name="Hontelez J."/>
            <person name="Verver J."/>
            <person name="Yang W.-C."/>
            <person name="Schijlen E."/>
            <person name="Repin R."/>
            <person name="Schilthuizen M."/>
            <person name="Schranz E."/>
            <person name="Heidstra R."/>
            <person name="Miyata K."/>
            <person name="Fedorova E."/>
            <person name="Kohlen W."/>
            <person name="Bisseling T."/>
            <person name="Smit S."/>
            <person name="Geurts R."/>
        </authorList>
    </citation>
    <scope>NUCLEOTIDE SEQUENCE [LARGE SCALE GENOMIC DNA]</scope>
    <source>
        <strain evidence="2">cv. RG33-2</strain>
    </source>
</reference>
<sequence length="89" mass="9742">MKRSDLGQGVCIWVQSRNLGLQGDLGSRVDVEMCAGLSSRGKRDFLGLHEGLDMAMFHRQGPTHEDGGGGVSVIGFAWTFESTQADWWT</sequence>
<dbReference type="InParanoid" id="A0A2P5EVP4"/>
<protein>
    <submittedName>
        <fullName evidence="1">Uncharacterized protein</fullName>
    </submittedName>
</protein>
<dbReference type="Proteomes" id="UP000237000">
    <property type="component" value="Unassembled WGS sequence"/>
</dbReference>
<dbReference type="OrthoDB" id="10546828at2759"/>
<name>A0A2P5EVP4_TREOI</name>
<evidence type="ECO:0000313" key="2">
    <source>
        <dbReference type="Proteomes" id="UP000237000"/>
    </source>
</evidence>
<keyword evidence="2" id="KW-1185">Reference proteome</keyword>
<evidence type="ECO:0000313" key="1">
    <source>
        <dbReference type="EMBL" id="PON89607.1"/>
    </source>
</evidence>
<accession>A0A2P5EVP4</accession>
<gene>
    <name evidence="1" type="ORF">TorRG33x02_145890</name>
</gene>
<dbReference type="EMBL" id="JXTC01000092">
    <property type="protein sequence ID" value="PON89607.1"/>
    <property type="molecule type" value="Genomic_DNA"/>
</dbReference>
<comment type="caution">
    <text evidence="1">The sequence shown here is derived from an EMBL/GenBank/DDBJ whole genome shotgun (WGS) entry which is preliminary data.</text>
</comment>
<organism evidence="1 2">
    <name type="scientific">Trema orientale</name>
    <name type="common">Charcoal tree</name>
    <name type="synonym">Celtis orientalis</name>
    <dbReference type="NCBI Taxonomy" id="63057"/>
    <lineage>
        <taxon>Eukaryota</taxon>
        <taxon>Viridiplantae</taxon>
        <taxon>Streptophyta</taxon>
        <taxon>Embryophyta</taxon>
        <taxon>Tracheophyta</taxon>
        <taxon>Spermatophyta</taxon>
        <taxon>Magnoliopsida</taxon>
        <taxon>eudicotyledons</taxon>
        <taxon>Gunneridae</taxon>
        <taxon>Pentapetalae</taxon>
        <taxon>rosids</taxon>
        <taxon>fabids</taxon>
        <taxon>Rosales</taxon>
        <taxon>Cannabaceae</taxon>
        <taxon>Trema</taxon>
    </lineage>
</organism>
<proteinExistence type="predicted"/>